<comment type="similarity">
    <text evidence="2">Belongs to the microviridae F protein family.</text>
</comment>
<evidence type="ECO:0000259" key="6">
    <source>
        <dbReference type="Pfam" id="PF23343"/>
    </source>
</evidence>
<reference evidence="7" key="1">
    <citation type="submission" date="2022-11" db="EMBL/GenBank/DDBJ databases">
        <title>African army ants at the forefront of virome surveillance in deep tropical forests.</title>
        <authorList>
            <person name="Fritz M."/>
            <person name="Reggiardo B."/>
            <person name="Filloux D."/>
            <person name="Claude L."/>
            <person name="Fernandez E."/>
            <person name="Mahe F."/>
            <person name="Kraberger S."/>
            <person name="Custer J.M."/>
            <person name="Becquart P."/>
            <person name="Mebaley T.N."/>
            <person name="Kombila L."/>
            <person name="Lenguiya H."/>
            <person name="Boundenga L."/>
            <person name="Mombo I.M."/>
            <person name="Maganga G.D."/>
            <person name="Niama F.R."/>
            <person name="Koumba J.-S."/>
            <person name="Ogliastro M."/>
            <person name="Yvon M."/>
            <person name="Martin D.P."/>
            <person name="Blanc S."/>
            <person name="Varsani A."/>
            <person name="Leroy E."/>
            <person name="Roumagnac P."/>
        </authorList>
    </citation>
    <scope>NUCLEOTIDE SEQUENCE</scope>
    <source>
        <strain evidence="7">MGN-3_E08</strain>
    </source>
</reference>
<evidence type="ECO:0000256" key="4">
    <source>
        <dbReference type="ARBA" id="ARBA00022561"/>
    </source>
</evidence>
<protein>
    <submittedName>
        <fullName evidence="7">Major capsid protein</fullName>
    </submittedName>
</protein>
<evidence type="ECO:0000313" key="7">
    <source>
        <dbReference type="EMBL" id="WAX26136.1"/>
    </source>
</evidence>
<evidence type="ECO:0000256" key="3">
    <source>
        <dbReference type="ARBA" id="ARBA00022431"/>
    </source>
</evidence>
<dbReference type="Pfam" id="PF23343">
    <property type="entry name" value="REP_ORF2-G2P"/>
    <property type="match status" value="1"/>
</dbReference>
<feature type="domain" description="Replication-associated protein ORF2/G2P" evidence="6">
    <location>
        <begin position="55"/>
        <end position="166"/>
    </location>
</feature>
<accession>A0A9Y1MU68</accession>
<dbReference type="Pfam" id="PF02305">
    <property type="entry name" value="Phage_F"/>
    <property type="match status" value="1"/>
</dbReference>
<dbReference type="InterPro" id="IPR016184">
    <property type="entry name" value="Capsid/spike_ssDNA_virus"/>
</dbReference>
<comment type="subcellular location">
    <subcellularLocation>
        <location evidence="1">Virion</location>
    </subcellularLocation>
</comment>
<dbReference type="InterPro" id="IPR037002">
    <property type="entry name" value="Microviridae_protein_F_sf"/>
</dbReference>
<dbReference type="GO" id="GO:0039615">
    <property type="term" value="C:T=1 icosahedral viral capsid"/>
    <property type="evidence" value="ECO:0007669"/>
    <property type="project" value="UniProtKB-KW"/>
</dbReference>
<organism evidence="7">
    <name type="scientific">Army ant associated microvirus 10</name>
    <dbReference type="NCBI Taxonomy" id="3004012"/>
    <lineage>
        <taxon>Viruses</taxon>
        <taxon>Monodnaviria</taxon>
        <taxon>Sangervirae</taxon>
        <taxon>Phixviricota</taxon>
        <taxon>Malgrandaviricetes</taxon>
        <taxon>Petitvirales</taxon>
        <taxon>Microviridae</taxon>
        <taxon>Microvirus</taxon>
    </lineage>
</organism>
<dbReference type="Gene3D" id="2.60.169.10">
    <property type="entry name" value="Microviridae F protein"/>
    <property type="match status" value="1"/>
</dbReference>
<keyword evidence="5" id="KW-0946">Virion</keyword>
<keyword evidence="3" id="KW-1140">T=1 icosahedral capsid protein</keyword>
<dbReference type="GO" id="GO:0005198">
    <property type="term" value="F:structural molecule activity"/>
    <property type="evidence" value="ECO:0007669"/>
    <property type="project" value="InterPro"/>
</dbReference>
<sequence length="595" mass="70237">MTCTNPIIIIHPETKEVQRFQCRKCINCRTARAGEWTNRLVDEATQHKQAIIIVLTYDNKHVKAGKRYKGKRHFTIWYPDVQRYLKRLRVAIERETPGRKFRYYCACEYGEANKRPHYHLVLFGLGSKDKKHITNQWSKGEVMYDYKNRPLTREALAYCAQYVQKKIYSWNDENYYTKRGIMIPQNYMSKGIGKEMALKNSAYFTAHGLCYKPSDEGRTFYTPRYYLGLYRHQDWKIKERIYEEGFKGTLTKKEVNDYIWLAEKYSIDNTLENVQKRTMAFKKAEYRKLGIITDFNDVDQMDPENALRTMFGRPVTKLQWYRQKWQRYHGDYTPQMLEHEYQEGLKIEAIRKRKMKEMLQGNFNASPRDDRLQMAEYIGRTRIPVNVSEVLQTGEDGKTPQGNMAGHAIAVGSSHEHFTYYAQEHGIILGTVVVLPREQFQNKIPRDLLKITKDDFYRPQYAYLSEQEIFNSEVFFQGNEIEDQKVWAYQGRWSELRVRDSVVTGLMRANAPENLSFWNLARNFDKLPAHNSGFIQADIRKDFLAVPKQPTFVITMGWHNYAERPIPAQSEPGLLDHTYGEGTNKNLMRKAGRRF</sequence>
<dbReference type="SUPFAM" id="SSF88645">
    <property type="entry name" value="ssDNA viruses"/>
    <property type="match status" value="1"/>
</dbReference>
<dbReference type="EMBL" id="OP884046">
    <property type="protein sequence ID" value="WAX26136.1"/>
    <property type="molecule type" value="Genomic_DNA"/>
</dbReference>
<dbReference type="InterPro" id="IPR056906">
    <property type="entry name" value="ORF2/G2P_dom"/>
</dbReference>
<dbReference type="InterPro" id="IPR003514">
    <property type="entry name" value="Microviridae_protein_F"/>
</dbReference>
<keyword evidence="4" id="KW-0167">Capsid protein</keyword>
<proteinExistence type="inferred from homology"/>
<evidence type="ECO:0000256" key="2">
    <source>
        <dbReference type="ARBA" id="ARBA00009963"/>
    </source>
</evidence>
<evidence type="ECO:0000256" key="1">
    <source>
        <dbReference type="ARBA" id="ARBA00004328"/>
    </source>
</evidence>
<evidence type="ECO:0000256" key="5">
    <source>
        <dbReference type="ARBA" id="ARBA00022844"/>
    </source>
</evidence>
<name>A0A9Y1MU68_9VIRU</name>